<feature type="region of interest" description="Disordered" evidence="3">
    <location>
        <begin position="110"/>
        <end position="129"/>
    </location>
</feature>
<keyword evidence="4" id="KW-0472">Membrane</keyword>
<keyword evidence="4" id="KW-0812">Transmembrane</keyword>
<gene>
    <name evidence="5" type="ORF">BOTNAR_0172g00090</name>
</gene>
<dbReference type="AlphaFoldDB" id="A0A4Z1IE64"/>
<protein>
    <submittedName>
        <fullName evidence="5">Uncharacterized protein</fullName>
    </submittedName>
</protein>
<comment type="pathway">
    <text evidence="1">Mycotoxin biosynthesis.</text>
</comment>
<dbReference type="InterPro" id="IPR021765">
    <property type="entry name" value="UstYa-like"/>
</dbReference>
<comment type="similarity">
    <text evidence="2">Belongs to the ustYa family.</text>
</comment>
<feature type="transmembrane region" description="Helical" evidence="4">
    <location>
        <begin position="12"/>
        <end position="33"/>
    </location>
</feature>
<dbReference type="OrthoDB" id="3687641at2759"/>
<dbReference type="EMBL" id="PQXJ01000172">
    <property type="protein sequence ID" value="TGO58924.1"/>
    <property type="molecule type" value="Genomic_DNA"/>
</dbReference>
<accession>A0A4Z1IE64</accession>
<dbReference type="Pfam" id="PF11807">
    <property type="entry name" value="UstYa"/>
    <property type="match status" value="1"/>
</dbReference>
<keyword evidence="4" id="KW-1133">Transmembrane helix</keyword>
<evidence type="ECO:0000256" key="4">
    <source>
        <dbReference type="SAM" id="Phobius"/>
    </source>
</evidence>
<feature type="compositionally biased region" description="Low complexity" evidence="3">
    <location>
        <begin position="43"/>
        <end position="58"/>
    </location>
</feature>
<feature type="region of interest" description="Disordered" evidence="3">
    <location>
        <begin position="172"/>
        <end position="215"/>
    </location>
</feature>
<name>A0A4Z1IE64_9HELO</name>
<evidence type="ECO:0000256" key="2">
    <source>
        <dbReference type="ARBA" id="ARBA00035112"/>
    </source>
</evidence>
<sequence length="283" mass="32183">MLTSRSTSTKQSSSLLISFLFLIIILTTLIYFLQTSSVSFVSHPSSSDSHASPSSTPSIPESLNPSSPPSKTVLFSEHSTYENLSHEYDHLWDELLPQNGGFLRVYDEDTESNGKEDAEGKKGEVQKGKKHKYGITMFHSLHCLGIMRGGVQELFREMEELKMEVEKLKMEKMEDDDDEMEDDEMEDDDETESKMRREQKNKRAGGNHGHGHDFGHMEHGDPLHWLHCFDYLRQTVLCTADGTLEPPKADSKGKENVDGMMERQCKDPEELWKLSVESFEATS</sequence>
<dbReference type="PANTHER" id="PTHR33365:SF4">
    <property type="entry name" value="CYCLOCHLOROTINE BIOSYNTHESIS PROTEIN O"/>
    <property type="match status" value="1"/>
</dbReference>
<evidence type="ECO:0000256" key="3">
    <source>
        <dbReference type="SAM" id="MobiDB-lite"/>
    </source>
</evidence>
<dbReference type="PANTHER" id="PTHR33365">
    <property type="entry name" value="YALI0B05434P"/>
    <property type="match status" value="1"/>
</dbReference>
<evidence type="ECO:0000313" key="5">
    <source>
        <dbReference type="EMBL" id="TGO58924.1"/>
    </source>
</evidence>
<evidence type="ECO:0000313" key="6">
    <source>
        <dbReference type="Proteomes" id="UP000297452"/>
    </source>
</evidence>
<feature type="compositionally biased region" description="Basic and acidic residues" evidence="3">
    <location>
        <begin position="112"/>
        <end position="127"/>
    </location>
</feature>
<dbReference type="GO" id="GO:0043386">
    <property type="term" value="P:mycotoxin biosynthetic process"/>
    <property type="evidence" value="ECO:0007669"/>
    <property type="project" value="InterPro"/>
</dbReference>
<dbReference type="STRING" id="278944.A0A4Z1IE64"/>
<dbReference type="Proteomes" id="UP000297452">
    <property type="component" value="Unassembled WGS sequence"/>
</dbReference>
<keyword evidence="6" id="KW-1185">Reference proteome</keyword>
<organism evidence="5 6">
    <name type="scientific">Botryotinia narcissicola</name>
    <dbReference type="NCBI Taxonomy" id="278944"/>
    <lineage>
        <taxon>Eukaryota</taxon>
        <taxon>Fungi</taxon>
        <taxon>Dikarya</taxon>
        <taxon>Ascomycota</taxon>
        <taxon>Pezizomycotina</taxon>
        <taxon>Leotiomycetes</taxon>
        <taxon>Helotiales</taxon>
        <taxon>Sclerotiniaceae</taxon>
        <taxon>Botryotinia</taxon>
    </lineage>
</organism>
<feature type="compositionally biased region" description="Acidic residues" evidence="3">
    <location>
        <begin position="173"/>
        <end position="191"/>
    </location>
</feature>
<reference evidence="5 6" key="1">
    <citation type="submission" date="2017-12" db="EMBL/GenBank/DDBJ databases">
        <title>Comparative genomics of Botrytis spp.</title>
        <authorList>
            <person name="Valero-Jimenez C.A."/>
            <person name="Tapia P."/>
            <person name="Veloso J."/>
            <person name="Silva-Moreno E."/>
            <person name="Staats M."/>
            <person name="Valdes J.H."/>
            <person name="Van Kan J.A.L."/>
        </authorList>
    </citation>
    <scope>NUCLEOTIDE SEQUENCE [LARGE SCALE GENOMIC DNA]</scope>
    <source>
        <strain evidence="5 6">MUCL2120</strain>
    </source>
</reference>
<feature type="region of interest" description="Disordered" evidence="3">
    <location>
        <begin position="43"/>
        <end position="71"/>
    </location>
</feature>
<evidence type="ECO:0000256" key="1">
    <source>
        <dbReference type="ARBA" id="ARBA00004685"/>
    </source>
</evidence>
<proteinExistence type="inferred from homology"/>
<comment type="caution">
    <text evidence="5">The sequence shown here is derived from an EMBL/GenBank/DDBJ whole genome shotgun (WGS) entry which is preliminary data.</text>
</comment>